<evidence type="ECO:0000313" key="4">
    <source>
        <dbReference type="Proteomes" id="UP001652445"/>
    </source>
</evidence>
<dbReference type="SUPFAM" id="SSF52743">
    <property type="entry name" value="Subtilisin-like"/>
    <property type="match status" value="1"/>
</dbReference>
<evidence type="ECO:0000313" key="3">
    <source>
        <dbReference type="EMBL" id="MCU6798329.1"/>
    </source>
</evidence>
<gene>
    <name evidence="3" type="ORF">OB236_39990</name>
</gene>
<evidence type="ECO:0000256" key="1">
    <source>
        <dbReference type="PROSITE-ProRule" id="PRU01240"/>
    </source>
</evidence>
<reference evidence="3 4" key="1">
    <citation type="submission" date="2022-09" db="EMBL/GenBank/DDBJ databases">
        <authorList>
            <person name="Han X.L."/>
            <person name="Wang Q."/>
            <person name="Lu T."/>
        </authorList>
    </citation>
    <scope>NUCLEOTIDE SEQUENCE [LARGE SCALE GENOMIC DNA]</scope>
    <source>
        <strain evidence="3 4">WQ 127069</strain>
    </source>
</reference>
<evidence type="ECO:0000259" key="2">
    <source>
        <dbReference type="Pfam" id="PF00082"/>
    </source>
</evidence>
<dbReference type="Proteomes" id="UP001652445">
    <property type="component" value="Unassembled WGS sequence"/>
</dbReference>
<accession>A0ABT2UUK5</accession>
<name>A0ABT2UUK5_9BACL</name>
<proteinExistence type="inferred from homology"/>
<organism evidence="3 4">
    <name type="scientific">Paenibacillus baimaensis</name>
    <dbReference type="NCBI Taxonomy" id="2982185"/>
    <lineage>
        <taxon>Bacteria</taxon>
        <taxon>Bacillati</taxon>
        <taxon>Bacillota</taxon>
        <taxon>Bacilli</taxon>
        <taxon>Bacillales</taxon>
        <taxon>Paenibacillaceae</taxon>
        <taxon>Paenibacillus</taxon>
    </lineage>
</organism>
<feature type="domain" description="Peptidase S8/S53" evidence="2">
    <location>
        <begin position="1"/>
        <end position="62"/>
    </location>
</feature>
<dbReference type="InterPro" id="IPR036852">
    <property type="entry name" value="Peptidase_S8/S53_dom_sf"/>
</dbReference>
<comment type="caution">
    <text evidence="3">The sequence shown here is derived from an EMBL/GenBank/DDBJ whole genome shotgun (WGS) entry which is preliminary data.</text>
</comment>
<comment type="similarity">
    <text evidence="1">Belongs to the peptidase S8 family.</text>
</comment>
<sequence length="76" mass="7650">MDTGISANHSDLRVAGGATFVPNETSYSDTNGYGTHVAGIISALRNGQGLVGIAPEADLYMPLKSSIQVAAAVTAG</sequence>
<dbReference type="Gene3D" id="3.40.50.200">
    <property type="entry name" value="Peptidase S8/S53 domain"/>
    <property type="match status" value="1"/>
</dbReference>
<comment type="caution">
    <text evidence="1">Lacks conserved residue(s) required for the propagation of feature annotation.</text>
</comment>
<dbReference type="EMBL" id="JAOQIO010000126">
    <property type="protein sequence ID" value="MCU6798329.1"/>
    <property type="molecule type" value="Genomic_DNA"/>
</dbReference>
<dbReference type="InterPro" id="IPR000209">
    <property type="entry name" value="Peptidase_S8/S53_dom"/>
</dbReference>
<dbReference type="Pfam" id="PF00082">
    <property type="entry name" value="Peptidase_S8"/>
    <property type="match status" value="1"/>
</dbReference>
<keyword evidence="4" id="KW-1185">Reference proteome</keyword>
<protein>
    <submittedName>
        <fullName evidence="3">S8 family serine peptidase</fullName>
    </submittedName>
</protein>
<dbReference type="PROSITE" id="PS51892">
    <property type="entry name" value="SUBTILASE"/>
    <property type="match status" value="1"/>
</dbReference>